<evidence type="ECO:0000313" key="4">
    <source>
        <dbReference type="Proteomes" id="UP000229523"/>
    </source>
</evidence>
<dbReference type="InterPro" id="IPR024455">
    <property type="entry name" value="Phage_capsid"/>
</dbReference>
<dbReference type="RefSeq" id="WP_099576860.1">
    <property type="nucleotide sequence ID" value="NZ_MJBI02000009.1"/>
</dbReference>
<dbReference type="EMBL" id="MJBI02000009">
    <property type="protein sequence ID" value="RAI79304.1"/>
    <property type="molecule type" value="Genomic_DNA"/>
</dbReference>
<dbReference type="InterPro" id="IPR054612">
    <property type="entry name" value="Phage_capsid-like_C"/>
</dbReference>
<dbReference type="AlphaFoldDB" id="A0A2G5NV84"/>
<sequence>MTIKFKDETNSNIKNLKEEYFKAARDGEAAEVVEEKYNEYMSAFTANLTNDIMTKARTEAMNATLDGEIALKRGNNVLTAKERQFFTNLVEDEANLDTFKEEKLLPETTVLRIFEDMQRERPLLAKINFQVAGLRTRIIVGKPEGAAVWGEIFGKIQGQINANFTEYAFSQNKLTAFAVVPKDLLEFGPEWVERFVRGQLAEAMAIKIEEGVVLGKGSGANQPYGLNQQITRDEDGNITGTADKTPVGELTFADEKTTVTELANLATKLSFDEKGKPLNVLGSISIAVHPALQFFVQAQYTMLTPNGQWVTALPYQIEVVPSEFVPYGQAIAFVGKRYYAVQTGGVSIKSYDQTLALEDCDVFIAKQFAHGLPEDNNVSNVYTLNIAGMPPAPEEVTTETLPGA</sequence>
<gene>
    <name evidence="3" type="ORF">BFS35_012145</name>
</gene>
<dbReference type="Pfam" id="PF05065">
    <property type="entry name" value="Phage_capsid"/>
    <property type="match status" value="1"/>
</dbReference>
<comment type="subcellular location">
    <subcellularLocation>
        <location evidence="1">Virion</location>
    </subcellularLocation>
</comment>
<proteinExistence type="predicted"/>
<accession>A0A2G5NV84</accession>
<reference evidence="3 4" key="1">
    <citation type="journal article" date="2018" name="Front. Microbiol.">
        <title>Description and Comparative Genomics of Macrococcus caseolyticus subsp. hominis subsp. nov., Macrococcus goetzii sp. nov., Macrococcus epidermidis sp. nov., and Macrococcus bohemicus sp. nov., Novel Macrococci From Human Clinical Material With Virulence Potential and Suspected Uptake of Foreign DNA by Natural Transformation.</title>
        <authorList>
            <person name="Maslanova I."/>
            <person name="Wertheimer Z."/>
            <person name="Sedlacek I."/>
            <person name="Svec P."/>
            <person name="Indrakova A."/>
            <person name="Kovarovic V."/>
            <person name="Schumann P."/>
            <person name="Sproer C."/>
            <person name="Kralova S."/>
            <person name="Sedo O."/>
            <person name="Kristofova L."/>
            <person name="Vrbovska V."/>
            <person name="Fuzik T."/>
            <person name="Petras P."/>
            <person name="Zdrahal Z."/>
            <person name="Ruzickova V."/>
            <person name="Doskar J."/>
            <person name="Pantucek R."/>
        </authorList>
    </citation>
    <scope>NUCLEOTIDE SEQUENCE [LARGE SCALE GENOMIC DNA]</scope>
    <source>
        <strain evidence="3 4">CCM 4927</strain>
    </source>
</reference>
<dbReference type="Proteomes" id="UP000229523">
    <property type="component" value="Unassembled WGS sequence"/>
</dbReference>
<feature type="domain" description="Phage capsid-like C-terminal" evidence="2">
    <location>
        <begin position="104"/>
        <end position="242"/>
    </location>
</feature>
<dbReference type="SUPFAM" id="SSF56563">
    <property type="entry name" value="Major capsid protein gp5"/>
    <property type="match status" value="1"/>
</dbReference>
<name>A0A2G5NV84_9STAP</name>
<dbReference type="NCBIfam" id="TIGR01554">
    <property type="entry name" value="major_cap_HK97"/>
    <property type="match status" value="1"/>
</dbReference>
<evidence type="ECO:0000313" key="3">
    <source>
        <dbReference type="EMBL" id="RAI79304.1"/>
    </source>
</evidence>
<organism evidence="3 4">
    <name type="scientific">Macrococcoides goetzii</name>
    <dbReference type="NCBI Taxonomy" id="1891097"/>
    <lineage>
        <taxon>Bacteria</taxon>
        <taxon>Bacillati</taxon>
        <taxon>Bacillota</taxon>
        <taxon>Bacilli</taxon>
        <taxon>Bacillales</taxon>
        <taxon>Staphylococcaceae</taxon>
        <taxon>Macrococcoides</taxon>
    </lineage>
</organism>
<evidence type="ECO:0000256" key="1">
    <source>
        <dbReference type="ARBA" id="ARBA00004328"/>
    </source>
</evidence>
<comment type="caution">
    <text evidence="3">The sequence shown here is derived from an EMBL/GenBank/DDBJ whole genome shotgun (WGS) entry which is preliminary data.</text>
</comment>
<evidence type="ECO:0000259" key="2">
    <source>
        <dbReference type="Pfam" id="PF05065"/>
    </source>
</evidence>
<keyword evidence="4" id="KW-1185">Reference proteome</keyword>
<protein>
    <submittedName>
        <fullName evidence="3">Phage major capsid protein</fullName>
    </submittedName>
</protein>